<protein>
    <submittedName>
        <fullName evidence="6">Transcriptional regulator</fullName>
    </submittedName>
</protein>
<dbReference type="PROSITE" id="PS50937">
    <property type="entry name" value="HTH_MERR_2"/>
    <property type="match status" value="1"/>
</dbReference>
<dbReference type="GO" id="GO:0003700">
    <property type="term" value="F:DNA-binding transcription factor activity"/>
    <property type="evidence" value="ECO:0007669"/>
    <property type="project" value="InterPro"/>
</dbReference>
<dbReference type="InterPro" id="IPR000551">
    <property type="entry name" value="MerR-type_HTH_dom"/>
</dbReference>
<dbReference type="SUPFAM" id="SSF46955">
    <property type="entry name" value="Putative DNA-binding domain"/>
    <property type="match status" value="1"/>
</dbReference>
<evidence type="ECO:0000256" key="2">
    <source>
        <dbReference type="ARBA" id="ARBA00023015"/>
    </source>
</evidence>
<gene>
    <name evidence="6" type="ORF">CJP73_08255</name>
</gene>
<dbReference type="OrthoDB" id="6716891at2"/>
<dbReference type="Pfam" id="PF13411">
    <property type="entry name" value="MerR_1"/>
    <property type="match status" value="1"/>
</dbReference>
<dbReference type="InterPro" id="IPR009061">
    <property type="entry name" value="DNA-bd_dom_put_sf"/>
</dbReference>
<dbReference type="Proteomes" id="UP000266206">
    <property type="component" value="Unassembled WGS sequence"/>
</dbReference>
<accession>A0A3A1YV15</accession>
<evidence type="ECO:0000256" key="4">
    <source>
        <dbReference type="ARBA" id="ARBA00023163"/>
    </source>
</evidence>
<dbReference type="Gene3D" id="1.10.1660.10">
    <property type="match status" value="1"/>
</dbReference>
<evidence type="ECO:0000313" key="6">
    <source>
        <dbReference type="EMBL" id="RIY41129.1"/>
    </source>
</evidence>
<reference evidence="6 7" key="1">
    <citation type="submission" date="2017-08" db="EMBL/GenBank/DDBJ databases">
        <title>Pusillimonas indicus sp. nov., a member of the family Alcaligenaceae isolated from surface seawater.</title>
        <authorList>
            <person name="Li J."/>
        </authorList>
    </citation>
    <scope>NUCLEOTIDE SEQUENCE [LARGE SCALE GENOMIC DNA]</scope>
    <source>
        <strain evidence="6 7">L52-1-41</strain>
    </source>
</reference>
<sequence>MGANTRMVNPNLEGGPGAQKEGCVISEAARLCGLSVHQIRTYLDMRLVYACGTTQEGSRLFDDGCLQRLALIRSCREAGLGLPEIAEFIQALDNGDKGQCRAVERQIQHTIAVKRAALNRCTQALTKAAHGVKLSALKGP</sequence>
<dbReference type="PANTHER" id="PTHR30204:SF69">
    <property type="entry name" value="MERR-FAMILY TRANSCRIPTIONAL REGULATOR"/>
    <property type="match status" value="1"/>
</dbReference>
<dbReference type="GO" id="GO:0003677">
    <property type="term" value="F:DNA binding"/>
    <property type="evidence" value="ECO:0007669"/>
    <property type="project" value="UniProtKB-KW"/>
</dbReference>
<dbReference type="InterPro" id="IPR047057">
    <property type="entry name" value="MerR_fam"/>
</dbReference>
<comment type="caution">
    <text evidence="6">The sequence shown here is derived from an EMBL/GenBank/DDBJ whole genome shotgun (WGS) entry which is preliminary data.</text>
</comment>
<dbReference type="AlphaFoldDB" id="A0A3A1YV15"/>
<keyword evidence="2" id="KW-0805">Transcription regulation</keyword>
<proteinExistence type="predicted"/>
<evidence type="ECO:0000256" key="1">
    <source>
        <dbReference type="ARBA" id="ARBA00022491"/>
    </source>
</evidence>
<evidence type="ECO:0000256" key="3">
    <source>
        <dbReference type="ARBA" id="ARBA00023125"/>
    </source>
</evidence>
<dbReference type="CDD" id="cd01111">
    <property type="entry name" value="HTH_MerD"/>
    <property type="match status" value="1"/>
</dbReference>
<dbReference type="EMBL" id="NQYH01000005">
    <property type="protein sequence ID" value="RIY41129.1"/>
    <property type="molecule type" value="Genomic_DNA"/>
</dbReference>
<dbReference type="RefSeq" id="WP_119516126.1">
    <property type="nucleotide sequence ID" value="NZ_NQYH01000005.1"/>
</dbReference>
<dbReference type="SMART" id="SM00422">
    <property type="entry name" value="HTH_MERR"/>
    <property type="match status" value="1"/>
</dbReference>
<evidence type="ECO:0000259" key="5">
    <source>
        <dbReference type="PROSITE" id="PS50937"/>
    </source>
</evidence>
<dbReference type="PANTHER" id="PTHR30204">
    <property type="entry name" value="REDOX-CYCLING DRUG-SENSING TRANSCRIPTIONAL ACTIVATOR SOXR"/>
    <property type="match status" value="1"/>
</dbReference>
<feature type="domain" description="HTH merR-type" evidence="5">
    <location>
        <begin position="25"/>
        <end position="91"/>
    </location>
</feature>
<dbReference type="PRINTS" id="PR00040">
    <property type="entry name" value="HTHMERR"/>
</dbReference>
<keyword evidence="1" id="KW-0678">Repressor</keyword>
<organism evidence="6 7">
    <name type="scientific">Neopusillimonas maritima</name>
    <dbReference type="NCBI Taxonomy" id="2026239"/>
    <lineage>
        <taxon>Bacteria</taxon>
        <taxon>Pseudomonadati</taxon>
        <taxon>Pseudomonadota</taxon>
        <taxon>Betaproteobacteria</taxon>
        <taxon>Burkholderiales</taxon>
        <taxon>Alcaligenaceae</taxon>
        <taxon>Neopusillimonas</taxon>
    </lineage>
</organism>
<evidence type="ECO:0000313" key="7">
    <source>
        <dbReference type="Proteomes" id="UP000266206"/>
    </source>
</evidence>
<name>A0A3A1YV15_9BURK</name>
<keyword evidence="4" id="KW-0804">Transcription</keyword>
<keyword evidence="3" id="KW-0238">DNA-binding</keyword>